<accession>A0A068RP32</accession>
<dbReference type="OrthoDB" id="529205at2759"/>
<dbReference type="AlphaFoldDB" id="A0A068RP32"/>
<protein>
    <submittedName>
        <fullName evidence="2">Uncharacterized protein</fullName>
    </submittedName>
</protein>
<evidence type="ECO:0000256" key="1">
    <source>
        <dbReference type="SAM" id="MobiDB-lite"/>
    </source>
</evidence>
<feature type="region of interest" description="Disordered" evidence="1">
    <location>
        <begin position="88"/>
        <end position="112"/>
    </location>
</feature>
<comment type="caution">
    <text evidence="2">The sequence shown here is derived from an EMBL/GenBank/DDBJ whole genome shotgun (WGS) entry which is preliminary data.</text>
</comment>
<feature type="compositionally biased region" description="Polar residues" evidence="1">
    <location>
        <begin position="95"/>
        <end position="112"/>
    </location>
</feature>
<name>A0A068RP32_9FUNG</name>
<gene>
    <name evidence="2" type="ORF">LCOR_03479.1</name>
</gene>
<keyword evidence="3" id="KW-1185">Reference proteome</keyword>
<dbReference type="EMBL" id="CBTN010000011">
    <property type="protein sequence ID" value="CDH51933.1"/>
    <property type="molecule type" value="Genomic_DNA"/>
</dbReference>
<evidence type="ECO:0000313" key="3">
    <source>
        <dbReference type="Proteomes" id="UP000027586"/>
    </source>
</evidence>
<feature type="region of interest" description="Disordered" evidence="1">
    <location>
        <begin position="21"/>
        <end position="74"/>
    </location>
</feature>
<feature type="compositionally biased region" description="Basic and acidic residues" evidence="1">
    <location>
        <begin position="50"/>
        <end position="74"/>
    </location>
</feature>
<dbReference type="VEuPathDB" id="FungiDB:LCOR_03479.1"/>
<proteinExistence type="predicted"/>
<dbReference type="Proteomes" id="UP000027586">
    <property type="component" value="Unassembled WGS sequence"/>
</dbReference>
<sequence>MNRNLMIARRLTGARRYITLGGHKPNMTNLPDSSEDAQAGSGTLMTSAPKWDEKDATESEADVKADREPMRGIQELKTESVDWFKKHENKADGSINYQSKRGGSSVNSNANQ</sequence>
<organism evidence="2 3">
    <name type="scientific">Lichtheimia corymbifera JMRC:FSU:9682</name>
    <dbReference type="NCBI Taxonomy" id="1263082"/>
    <lineage>
        <taxon>Eukaryota</taxon>
        <taxon>Fungi</taxon>
        <taxon>Fungi incertae sedis</taxon>
        <taxon>Mucoromycota</taxon>
        <taxon>Mucoromycotina</taxon>
        <taxon>Mucoromycetes</taxon>
        <taxon>Mucorales</taxon>
        <taxon>Lichtheimiaceae</taxon>
        <taxon>Lichtheimia</taxon>
    </lineage>
</organism>
<evidence type="ECO:0000313" key="2">
    <source>
        <dbReference type="EMBL" id="CDH51933.1"/>
    </source>
</evidence>
<reference evidence="2" key="1">
    <citation type="submission" date="2013-08" db="EMBL/GenBank/DDBJ databases">
        <title>Gene expansion shapes genome architecture in the human pathogen Lichtheimia corymbifera: an evolutionary genomics analysis in the ancient terrestrial Mucorales (Mucoromycotina).</title>
        <authorList>
            <person name="Schwartze V.U."/>
            <person name="Winter S."/>
            <person name="Shelest E."/>
            <person name="Marcet-Houben M."/>
            <person name="Horn F."/>
            <person name="Wehner S."/>
            <person name="Hoffmann K."/>
            <person name="Riege K."/>
            <person name="Sammeth M."/>
            <person name="Nowrousian M."/>
            <person name="Valiante V."/>
            <person name="Linde J."/>
            <person name="Jacobsen I.D."/>
            <person name="Marz M."/>
            <person name="Brakhage A.A."/>
            <person name="Gabaldon T."/>
            <person name="Bocker S."/>
            <person name="Voigt K."/>
        </authorList>
    </citation>
    <scope>NUCLEOTIDE SEQUENCE [LARGE SCALE GENOMIC DNA]</scope>
    <source>
        <strain evidence="2">FSU 9682</strain>
    </source>
</reference>